<evidence type="ECO:0000313" key="2">
    <source>
        <dbReference type="EMBL" id="KAG1552441.1"/>
    </source>
</evidence>
<accession>A0A9P6YMJ5</accession>
<feature type="compositionally biased region" description="Low complexity" evidence="1">
    <location>
        <begin position="107"/>
        <end position="116"/>
    </location>
</feature>
<sequence>MGKKAQTKRLPSEMNWLRSNGRNISHIDFFNFFKSYNTRRAQARFLAVVDFVEDEDLKKKFVDNYNEWRNKKISRDSWKQRNEQVSQLSTENSPPPQQNDNGSFSRTTTTTTTTTTTVESVETISLEDAKAIIAENMTPVNNHNKYSNSLSQFKSDIFEPLDTLLTYESHLQQLLALSNTLYIEKKTHSTLDYKIILKSLLKQSAKPCMICLASTSYTIDFQWML</sequence>
<protein>
    <submittedName>
        <fullName evidence="2">Uncharacterized protein</fullName>
    </submittedName>
</protein>
<proteinExistence type="predicted"/>
<name>A0A9P6YMJ5_RHIOR</name>
<comment type="caution">
    <text evidence="2">The sequence shown here is derived from an EMBL/GenBank/DDBJ whole genome shotgun (WGS) entry which is preliminary data.</text>
</comment>
<dbReference type="OrthoDB" id="2279703at2759"/>
<feature type="compositionally biased region" description="Polar residues" evidence="1">
    <location>
        <begin position="83"/>
        <end position="106"/>
    </location>
</feature>
<feature type="region of interest" description="Disordered" evidence="1">
    <location>
        <begin position="76"/>
        <end position="116"/>
    </location>
</feature>
<organism evidence="2 3">
    <name type="scientific">Rhizopus oryzae</name>
    <name type="common">Mucormycosis agent</name>
    <name type="synonym">Rhizopus arrhizus var. delemar</name>
    <dbReference type="NCBI Taxonomy" id="64495"/>
    <lineage>
        <taxon>Eukaryota</taxon>
        <taxon>Fungi</taxon>
        <taxon>Fungi incertae sedis</taxon>
        <taxon>Mucoromycota</taxon>
        <taxon>Mucoromycotina</taxon>
        <taxon>Mucoromycetes</taxon>
        <taxon>Mucorales</taxon>
        <taxon>Mucorineae</taxon>
        <taxon>Rhizopodaceae</taxon>
        <taxon>Rhizopus</taxon>
    </lineage>
</organism>
<dbReference type="AlphaFoldDB" id="A0A9P6YMJ5"/>
<evidence type="ECO:0000313" key="3">
    <source>
        <dbReference type="Proteomes" id="UP000717996"/>
    </source>
</evidence>
<dbReference type="Proteomes" id="UP000717996">
    <property type="component" value="Unassembled WGS sequence"/>
</dbReference>
<evidence type="ECO:0000256" key="1">
    <source>
        <dbReference type="SAM" id="MobiDB-lite"/>
    </source>
</evidence>
<dbReference type="EMBL" id="JAANIT010000087">
    <property type="protein sequence ID" value="KAG1552441.1"/>
    <property type="molecule type" value="Genomic_DNA"/>
</dbReference>
<gene>
    <name evidence="2" type="ORF">G6F51_001216</name>
</gene>
<reference evidence="2" key="1">
    <citation type="journal article" date="2020" name="Microb. Genom.">
        <title>Genetic diversity of clinical and environmental Mucorales isolates obtained from an investigation of mucormycosis cases among solid organ transplant recipients.</title>
        <authorList>
            <person name="Nguyen M.H."/>
            <person name="Kaul D."/>
            <person name="Muto C."/>
            <person name="Cheng S.J."/>
            <person name="Richter R.A."/>
            <person name="Bruno V.M."/>
            <person name="Liu G."/>
            <person name="Beyhan S."/>
            <person name="Sundermann A.J."/>
            <person name="Mounaud S."/>
            <person name="Pasculle A.W."/>
            <person name="Nierman W.C."/>
            <person name="Driscoll E."/>
            <person name="Cumbie R."/>
            <person name="Clancy C.J."/>
            <person name="Dupont C.L."/>
        </authorList>
    </citation>
    <scope>NUCLEOTIDE SEQUENCE</scope>
    <source>
        <strain evidence="2">GL16</strain>
    </source>
</reference>